<protein>
    <recommendedName>
        <fullName evidence="2">BTB domain-containing protein</fullName>
    </recommendedName>
</protein>
<evidence type="ECO:0000313" key="3">
    <source>
        <dbReference type="EMBL" id="KAK9947213.1"/>
    </source>
</evidence>
<dbReference type="Proteomes" id="UP001457282">
    <property type="component" value="Unassembled WGS sequence"/>
</dbReference>
<organism evidence="3 4">
    <name type="scientific">Rubus argutus</name>
    <name type="common">Southern blackberry</name>
    <dbReference type="NCBI Taxonomy" id="59490"/>
    <lineage>
        <taxon>Eukaryota</taxon>
        <taxon>Viridiplantae</taxon>
        <taxon>Streptophyta</taxon>
        <taxon>Embryophyta</taxon>
        <taxon>Tracheophyta</taxon>
        <taxon>Spermatophyta</taxon>
        <taxon>Magnoliopsida</taxon>
        <taxon>eudicotyledons</taxon>
        <taxon>Gunneridae</taxon>
        <taxon>Pentapetalae</taxon>
        <taxon>rosids</taxon>
        <taxon>fabids</taxon>
        <taxon>Rosales</taxon>
        <taxon>Rosaceae</taxon>
        <taxon>Rosoideae</taxon>
        <taxon>Rosoideae incertae sedis</taxon>
        <taxon>Rubus</taxon>
    </lineage>
</organism>
<dbReference type="Gene3D" id="3.30.710.10">
    <property type="entry name" value="Potassium Channel Kv1.1, Chain A"/>
    <property type="match status" value="1"/>
</dbReference>
<gene>
    <name evidence="3" type="ORF">M0R45_012645</name>
</gene>
<evidence type="ECO:0000256" key="1">
    <source>
        <dbReference type="ARBA" id="ARBA00004906"/>
    </source>
</evidence>
<reference evidence="3 4" key="1">
    <citation type="journal article" date="2023" name="G3 (Bethesda)">
        <title>A chromosome-length genome assembly and annotation of blackberry (Rubus argutus, cv. 'Hillquist').</title>
        <authorList>
            <person name="Bruna T."/>
            <person name="Aryal R."/>
            <person name="Dudchenko O."/>
            <person name="Sargent D.J."/>
            <person name="Mead D."/>
            <person name="Buti M."/>
            <person name="Cavallini A."/>
            <person name="Hytonen T."/>
            <person name="Andres J."/>
            <person name="Pham M."/>
            <person name="Weisz D."/>
            <person name="Mascagni F."/>
            <person name="Usai G."/>
            <person name="Natali L."/>
            <person name="Bassil N."/>
            <person name="Fernandez G.E."/>
            <person name="Lomsadze A."/>
            <person name="Armour M."/>
            <person name="Olukolu B."/>
            <person name="Poorten T."/>
            <person name="Britton C."/>
            <person name="Davik J."/>
            <person name="Ashrafi H."/>
            <person name="Aiden E.L."/>
            <person name="Borodovsky M."/>
            <person name="Worthington M."/>
        </authorList>
    </citation>
    <scope>NUCLEOTIDE SEQUENCE [LARGE SCALE GENOMIC DNA]</scope>
    <source>
        <strain evidence="3">PI 553951</strain>
    </source>
</reference>
<dbReference type="SUPFAM" id="SSF54695">
    <property type="entry name" value="POZ domain"/>
    <property type="match status" value="1"/>
</dbReference>
<accession>A0AAW1YDS4</accession>
<dbReference type="AlphaFoldDB" id="A0AAW1YDS4"/>
<dbReference type="PANTHER" id="PTHR32370">
    <property type="entry name" value="OS12G0117600 PROTEIN"/>
    <property type="match status" value="1"/>
</dbReference>
<evidence type="ECO:0000259" key="2">
    <source>
        <dbReference type="Pfam" id="PF00651"/>
    </source>
</evidence>
<name>A0AAW1YDS4_RUBAR</name>
<dbReference type="InterPro" id="IPR011333">
    <property type="entry name" value="SKP1/BTB/POZ_sf"/>
</dbReference>
<comment type="caution">
    <text evidence="3">The sequence shown here is derived from an EMBL/GenBank/DDBJ whole genome shotgun (WGS) entry which is preliminary data.</text>
</comment>
<dbReference type="Pfam" id="PF00651">
    <property type="entry name" value="BTB"/>
    <property type="match status" value="1"/>
</dbReference>
<dbReference type="InterPro" id="IPR000210">
    <property type="entry name" value="BTB/POZ_dom"/>
</dbReference>
<comment type="pathway">
    <text evidence="1">Protein modification; protein ubiquitination.</text>
</comment>
<feature type="domain" description="BTB" evidence="2">
    <location>
        <begin position="28"/>
        <end position="73"/>
    </location>
</feature>
<dbReference type="EMBL" id="JBEDUW010000002">
    <property type="protein sequence ID" value="KAK9947213.1"/>
    <property type="molecule type" value="Genomic_DNA"/>
</dbReference>
<sequence>MKFMKLGSKPDAFQGDGKSLRYVTSDLESDVIIKVGGVQFYLHKFPLLSKSNRLQKLVPKANEEKVVEICMDDFPGGGEFL</sequence>
<proteinExistence type="predicted"/>
<keyword evidence="4" id="KW-1185">Reference proteome</keyword>
<dbReference type="InterPro" id="IPR043454">
    <property type="entry name" value="NPH3/RPT2-like"/>
</dbReference>
<evidence type="ECO:0000313" key="4">
    <source>
        <dbReference type="Proteomes" id="UP001457282"/>
    </source>
</evidence>